<dbReference type="Gene3D" id="3.30.200.20">
    <property type="entry name" value="Phosphorylase Kinase, domain 1"/>
    <property type="match status" value="1"/>
</dbReference>
<dbReference type="InterPro" id="IPR002575">
    <property type="entry name" value="Aminoglycoside_PTrfase"/>
</dbReference>
<dbReference type="EMBL" id="AJYW02000089">
    <property type="protein sequence ID" value="OEE77262.1"/>
    <property type="molecule type" value="Genomic_DNA"/>
</dbReference>
<reference evidence="2 3" key="1">
    <citation type="journal article" date="2012" name="Science">
        <title>Ecological populations of bacteria act as socially cohesive units of antibiotic production and resistance.</title>
        <authorList>
            <person name="Cordero O.X."/>
            <person name="Wildschutte H."/>
            <person name="Kirkup B."/>
            <person name="Proehl S."/>
            <person name="Ngo L."/>
            <person name="Hussain F."/>
            <person name="Le Roux F."/>
            <person name="Mincer T."/>
            <person name="Polz M.F."/>
        </authorList>
    </citation>
    <scope>NUCLEOTIDE SEQUENCE [LARGE SCALE GENOMIC DNA]</scope>
    <source>
        <strain evidence="2 3">FF-238</strain>
    </source>
</reference>
<evidence type="ECO:0000259" key="1">
    <source>
        <dbReference type="Pfam" id="PF01636"/>
    </source>
</evidence>
<keyword evidence="2" id="KW-0418">Kinase</keyword>
<evidence type="ECO:0000313" key="3">
    <source>
        <dbReference type="Proteomes" id="UP000094165"/>
    </source>
</evidence>
<dbReference type="AlphaFoldDB" id="A0A1E5D1L7"/>
<keyword evidence="3" id="KW-1185">Reference proteome</keyword>
<dbReference type="RefSeq" id="WP_017054474.1">
    <property type="nucleotide sequence ID" value="NZ_AJYW02000089.1"/>
</dbReference>
<gene>
    <name evidence="2" type="ORF">A130_14630</name>
</gene>
<sequence>MARFAWIEAKQLDNTLQSLDDFFVTPPVTVHTLTGGLTNRCWKLITESNQSYVWRPHTSISQAFSISRHQEFQVLRAIESTHLGPKPVLVNEQGLLVSFVEGECMSAGASFDSILKTAVSIHRFDTSALPLIPFSFTARVDHYWMQLSQNFRTPEFESVYQQWRSAPNIPAIELSLCHFDLGCYNLVKTAEGLKVIDWEYATLSDPRLDLMLTIEAAEEPVLESVYRYCLFRQIADVDGWVEGVQAWQPRVKMMGMLWYLLAHQLWGDEHYLYQANKLRQTFCS</sequence>
<feature type="domain" description="Aminoglycoside phosphotransferase" evidence="1">
    <location>
        <begin position="31"/>
        <end position="222"/>
    </location>
</feature>
<evidence type="ECO:0000313" key="2">
    <source>
        <dbReference type="EMBL" id="OEE77262.1"/>
    </source>
</evidence>
<dbReference type="Gene3D" id="3.90.1200.10">
    <property type="match status" value="1"/>
</dbReference>
<organism evidence="2 3">
    <name type="scientific">Vibrio genomosp. F6 str. FF-238</name>
    <dbReference type="NCBI Taxonomy" id="1191298"/>
    <lineage>
        <taxon>Bacteria</taxon>
        <taxon>Pseudomonadati</taxon>
        <taxon>Pseudomonadota</taxon>
        <taxon>Gammaproteobacteria</taxon>
        <taxon>Vibrionales</taxon>
        <taxon>Vibrionaceae</taxon>
        <taxon>Vibrio</taxon>
    </lineage>
</organism>
<comment type="caution">
    <text evidence="2">The sequence shown here is derived from an EMBL/GenBank/DDBJ whole genome shotgun (WGS) entry which is preliminary data.</text>
</comment>
<name>A0A1E5D1L7_9VIBR</name>
<dbReference type="Proteomes" id="UP000094165">
    <property type="component" value="Unassembled WGS sequence"/>
</dbReference>
<protein>
    <submittedName>
        <fullName evidence="2">Thiamine kinase</fullName>
    </submittedName>
</protein>
<proteinExistence type="predicted"/>
<dbReference type="InterPro" id="IPR011009">
    <property type="entry name" value="Kinase-like_dom_sf"/>
</dbReference>
<dbReference type="GO" id="GO:0016301">
    <property type="term" value="F:kinase activity"/>
    <property type="evidence" value="ECO:0007669"/>
    <property type="project" value="UniProtKB-KW"/>
</dbReference>
<accession>A0A1E5D1L7</accession>
<keyword evidence="2" id="KW-0808">Transferase</keyword>
<dbReference type="SUPFAM" id="SSF56112">
    <property type="entry name" value="Protein kinase-like (PK-like)"/>
    <property type="match status" value="1"/>
</dbReference>
<dbReference type="Pfam" id="PF01636">
    <property type="entry name" value="APH"/>
    <property type="match status" value="1"/>
</dbReference>